<gene>
    <name evidence="4 9" type="primary">ftsZ</name>
    <name evidence="9" type="ORF">GCM10011289_10170</name>
</gene>
<keyword evidence="2 4" id="KW-0547">Nucleotide-binding</keyword>
<feature type="domain" description="Tubulin/FtsZ 2-layer sandwich" evidence="8">
    <location>
        <begin position="210"/>
        <end position="330"/>
    </location>
</feature>
<dbReference type="Pfam" id="PF00091">
    <property type="entry name" value="Tubulin"/>
    <property type="match status" value="1"/>
</dbReference>
<evidence type="ECO:0000313" key="10">
    <source>
        <dbReference type="Proteomes" id="UP000645257"/>
    </source>
</evidence>
<dbReference type="InterPro" id="IPR045061">
    <property type="entry name" value="FtsZ/CetZ"/>
</dbReference>
<dbReference type="PROSITE" id="PS01135">
    <property type="entry name" value="FTSZ_2"/>
    <property type="match status" value="1"/>
</dbReference>
<dbReference type="Pfam" id="PF12327">
    <property type="entry name" value="FtsZ_C"/>
    <property type="match status" value="1"/>
</dbReference>
<dbReference type="InterPro" id="IPR037103">
    <property type="entry name" value="Tubulin/FtsZ-like_C"/>
</dbReference>
<evidence type="ECO:0000313" key="9">
    <source>
        <dbReference type="EMBL" id="GGY09353.1"/>
    </source>
</evidence>
<dbReference type="AlphaFoldDB" id="A0A918P0D9"/>
<dbReference type="EMBL" id="BMYX01000004">
    <property type="protein sequence ID" value="GGY09353.1"/>
    <property type="molecule type" value="Genomic_DNA"/>
</dbReference>
<evidence type="ECO:0000256" key="5">
    <source>
        <dbReference type="NCBIfam" id="TIGR00065"/>
    </source>
</evidence>
<dbReference type="Gene3D" id="3.40.50.1440">
    <property type="entry name" value="Tubulin/FtsZ, GTPase domain"/>
    <property type="match status" value="1"/>
</dbReference>
<dbReference type="InterPro" id="IPR000158">
    <property type="entry name" value="Cell_div_FtsZ"/>
</dbReference>
<evidence type="ECO:0000256" key="6">
    <source>
        <dbReference type="RuleBase" id="RU000631"/>
    </source>
</evidence>
<comment type="function">
    <text evidence="4 6">Essential cell division protein that forms a contractile ring structure (Z ring) at the future cell division site. The regulation of the ring assembly controls the timing and the location of cell division. One of the functions of the FtsZ ring is to recruit other cell division proteins to the septum to produce a new cell wall between the dividing cells. Binds GTP and shows GTPase activity.</text>
</comment>
<evidence type="ECO:0000256" key="2">
    <source>
        <dbReference type="ARBA" id="ARBA00022741"/>
    </source>
</evidence>
<dbReference type="SMART" id="SM00864">
    <property type="entry name" value="Tubulin"/>
    <property type="match status" value="1"/>
</dbReference>
<dbReference type="GO" id="GO:0043093">
    <property type="term" value="P:FtsZ-dependent cytokinesis"/>
    <property type="evidence" value="ECO:0007669"/>
    <property type="project" value="UniProtKB-UniRule"/>
</dbReference>
<dbReference type="GO" id="GO:0032153">
    <property type="term" value="C:cell division site"/>
    <property type="evidence" value="ECO:0007669"/>
    <property type="project" value="UniProtKB-UniRule"/>
</dbReference>
<keyword evidence="4 6" id="KW-0132">Cell division</keyword>
<reference evidence="9" key="1">
    <citation type="journal article" date="2014" name="Int. J. Syst. Evol. Microbiol.">
        <title>Complete genome sequence of Corynebacterium casei LMG S-19264T (=DSM 44701T), isolated from a smear-ripened cheese.</title>
        <authorList>
            <consortium name="US DOE Joint Genome Institute (JGI-PGF)"/>
            <person name="Walter F."/>
            <person name="Albersmeier A."/>
            <person name="Kalinowski J."/>
            <person name="Ruckert C."/>
        </authorList>
    </citation>
    <scope>NUCLEOTIDE SEQUENCE</scope>
    <source>
        <strain evidence="9">KCTC 32182</strain>
    </source>
</reference>
<proteinExistence type="inferred from homology"/>
<feature type="binding site" evidence="4">
    <location>
        <position position="146"/>
    </location>
    <ligand>
        <name>GTP</name>
        <dbReference type="ChEBI" id="CHEBI:37565"/>
    </ligand>
</feature>
<dbReference type="NCBIfam" id="TIGR00065">
    <property type="entry name" value="ftsZ"/>
    <property type="match status" value="1"/>
</dbReference>
<keyword evidence="4 6" id="KW-0131">Cell cycle</keyword>
<evidence type="ECO:0000259" key="7">
    <source>
        <dbReference type="SMART" id="SM00864"/>
    </source>
</evidence>
<dbReference type="GO" id="GO:0005737">
    <property type="term" value="C:cytoplasm"/>
    <property type="evidence" value="ECO:0007669"/>
    <property type="project" value="UniProtKB-SubCell"/>
</dbReference>
<dbReference type="PANTHER" id="PTHR30314:SF3">
    <property type="entry name" value="MITOCHONDRIAL DIVISION PROTEIN FSZA"/>
    <property type="match status" value="1"/>
</dbReference>
<evidence type="ECO:0000256" key="1">
    <source>
        <dbReference type="ARBA" id="ARBA00009690"/>
    </source>
</evidence>
<keyword evidence="3 4" id="KW-0342">GTP-binding</keyword>
<protein>
    <recommendedName>
        <fullName evidence="4 5">Cell division protein FtsZ</fullName>
    </recommendedName>
</protein>
<dbReference type="SUPFAM" id="SSF52490">
    <property type="entry name" value="Tubulin nucleotide-binding domain-like"/>
    <property type="match status" value="1"/>
</dbReference>
<feature type="binding site" evidence="4">
    <location>
        <position position="143"/>
    </location>
    <ligand>
        <name>GTP</name>
        <dbReference type="ChEBI" id="CHEBI:37565"/>
    </ligand>
</feature>
<dbReference type="FunFam" id="3.40.50.1440:FF:000001">
    <property type="entry name" value="Cell division protein FtsZ"/>
    <property type="match status" value="1"/>
</dbReference>
<keyword evidence="4" id="KW-0963">Cytoplasm</keyword>
<dbReference type="Proteomes" id="UP000645257">
    <property type="component" value="Unassembled WGS sequence"/>
</dbReference>
<evidence type="ECO:0000259" key="8">
    <source>
        <dbReference type="SMART" id="SM00865"/>
    </source>
</evidence>
<dbReference type="InterPro" id="IPR024757">
    <property type="entry name" value="FtsZ_C"/>
</dbReference>
<dbReference type="GO" id="GO:0051258">
    <property type="term" value="P:protein polymerization"/>
    <property type="evidence" value="ECO:0007669"/>
    <property type="project" value="UniProtKB-UniRule"/>
</dbReference>
<evidence type="ECO:0000256" key="3">
    <source>
        <dbReference type="ARBA" id="ARBA00023134"/>
    </source>
</evidence>
<dbReference type="InterPro" id="IPR036525">
    <property type="entry name" value="Tubulin/FtsZ_GTPase_sf"/>
</dbReference>
<name>A0A918P0D9_9NEIS</name>
<dbReference type="GO" id="GO:0003924">
    <property type="term" value="F:GTPase activity"/>
    <property type="evidence" value="ECO:0007669"/>
    <property type="project" value="UniProtKB-UniRule"/>
</dbReference>
<dbReference type="InterPro" id="IPR018316">
    <property type="entry name" value="Tubulin/FtsZ_2-layer-sand-dom"/>
</dbReference>
<comment type="caution">
    <text evidence="9">The sequence shown here is derived from an EMBL/GenBank/DDBJ whole genome shotgun (WGS) entry which is preliminary data.</text>
</comment>
<dbReference type="GO" id="GO:0005525">
    <property type="term" value="F:GTP binding"/>
    <property type="evidence" value="ECO:0007669"/>
    <property type="project" value="UniProtKB-UniRule"/>
</dbReference>
<dbReference type="PRINTS" id="PR00423">
    <property type="entry name" value="CELLDVISFTSZ"/>
</dbReference>
<dbReference type="InterPro" id="IPR003008">
    <property type="entry name" value="Tubulin_FtsZ_GTPase"/>
</dbReference>
<feature type="binding site" evidence="4">
    <location>
        <position position="190"/>
    </location>
    <ligand>
        <name>GTP</name>
        <dbReference type="ChEBI" id="CHEBI:37565"/>
    </ligand>
</feature>
<dbReference type="RefSeq" id="WP_189531916.1">
    <property type="nucleotide sequence ID" value="NZ_BMYX01000004.1"/>
</dbReference>
<dbReference type="PROSITE" id="PS01134">
    <property type="entry name" value="FTSZ_1"/>
    <property type="match status" value="1"/>
</dbReference>
<dbReference type="HAMAP" id="MF_00909">
    <property type="entry name" value="FtsZ"/>
    <property type="match status" value="1"/>
</dbReference>
<dbReference type="PANTHER" id="PTHR30314">
    <property type="entry name" value="CELL DIVISION PROTEIN FTSZ-RELATED"/>
    <property type="match status" value="1"/>
</dbReference>
<comment type="similarity">
    <text evidence="1 4 6">Belongs to the FtsZ family.</text>
</comment>
<dbReference type="InterPro" id="IPR008280">
    <property type="entry name" value="Tub_FtsZ_C"/>
</dbReference>
<dbReference type="SUPFAM" id="SSF55307">
    <property type="entry name" value="Tubulin C-terminal domain-like"/>
    <property type="match status" value="1"/>
</dbReference>
<sequence>MSGMVFEVMQETAQEAVIKVIGIGGGGCNAIDNMIDNKVQGVDFICANTDAQTLKRNKAPVKVQLGSNLTKGLGAGANPDVGRNAALEDRERITEMLRGANMVFITAGMGGGTGTGAAPVFAEVAKEMGILTVGVVTRPFDHEGKRMKVAQAGIDDLKKHVDSLIVIPNEKLMEVLGEDVTMREAFRAADDVLKGAVAGIAEVITCPGLINVDFADVRTVMSEMGLAMMGSAYASGIDRARVAAEQAVASPLLDNITLEGARGVLVNISTAPGCLKMSEYREIMSIIRQYADEDAQVKFGTAEVEDMAEDTIRVTLIATGLGQRKNGNREERPEYIKVVKTGTDNRPVDVLNYDEFDTPAIIRKSPRRGGQALDFSNPEVSESYDIPAFLRKQAD</sequence>
<dbReference type="SMART" id="SM00865">
    <property type="entry name" value="Tubulin_C"/>
    <property type="match status" value="1"/>
</dbReference>
<dbReference type="Gene3D" id="3.30.1330.20">
    <property type="entry name" value="Tubulin/FtsZ, C-terminal domain"/>
    <property type="match status" value="1"/>
</dbReference>
<reference evidence="9" key="2">
    <citation type="submission" date="2020-09" db="EMBL/GenBank/DDBJ databases">
        <authorList>
            <person name="Sun Q."/>
            <person name="Kim S."/>
        </authorList>
    </citation>
    <scope>NUCLEOTIDE SEQUENCE</scope>
    <source>
        <strain evidence="9">KCTC 32182</strain>
    </source>
</reference>
<organism evidence="9 10">
    <name type="scientific">Paludibacterium paludis</name>
    <dbReference type="NCBI Taxonomy" id="1225769"/>
    <lineage>
        <taxon>Bacteria</taxon>
        <taxon>Pseudomonadati</taxon>
        <taxon>Pseudomonadota</taxon>
        <taxon>Betaproteobacteria</taxon>
        <taxon>Neisseriales</taxon>
        <taxon>Chromobacteriaceae</taxon>
        <taxon>Paludibacterium</taxon>
    </lineage>
</organism>
<dbReference type="InterPro" id="IPR020805">
    <property type="entry name" value="Cell_div_FtsZ_CS"/>
</dbReference>
<dbReference type="CDD" id="cd02201">
    <property type="entry name" value="FtsZ_type1"/>
    <property type="match status" value="1"/>
</dbReference>
<comment type="subunit">
    <text evidence="4">Homodimer. Polymerizes to form a dynamic ring structure in a strictly GTP-dependent manner. Interacts directly with several other division proteins.</text>
</comment>
<feature type="domain" description="Tubulin/FtsZ GTPase" evidence="7">
    <location>
        <begin position="17"/>
        <end position="208"/>
    </location>
</feature>
<keyword evidence="10" id="KW-1185">Reference proteome</keyword>
<feature type="binding site" evidence="4">
    <location>
        <begin position="112"/>
        <end position="114"/>
    </location>
    <ligand>
        <name>GTP</name>
        <dbReference type="ChEBI" id="CHEBI:37565"/>
    </ligand>
</feature>
<evidence type="ECO:0000256" key="4">
    <source>
        <dbReference type="HAMAP-Rule" id="MF_00909"/>
    </source>
</evidence>
<comment type="subcellular location">
    <subcellularLocation>
        <location evidence="4">Cytoplasm</location>
    </subcellularLocation>
    <text evidence="4">Assembles at midcell at the inner surface of the cytoplasmic membrane.</text>
</comment>
<feature type="binding site" evidence="4">
    <location>
        <begin position="25"/>
        <end position="29"/>
    </location>
    <ligand>
        <name>GTP</name>
        <dbReference type="ChEBI" id="CHEBI:37565"/>
    </ligand>
</feature>
<dbReference type="GO" id="GO:0000917">
    <property type="term" value="P:division septum assembly"/>
    <property type="evidence" value="ECO:0007669"/>
    <property type="project" value="UniProtKB-KW"/>
</dbReference>
<accession>A0A918P0D9</accession>
<keyword evidence="4 6" id="KW-0717">Septation</keyword>